<dbReference type="GeneID" id="92079457"/>
<organism evidence="2 3">
    <name type="scientific">Apiospora aurea</name>
    <dbReference type="NCBI Taxonomy" id="335848"/>
    <lineage>
        <taxon>Eukaryota</taxon>
        <taxon>Fungi</taxon>
        <taxon>Dikarya</taxon>
        <taxon>Ascomycota</taxon>
        <taxon>Pezizomycotina</taxon>
        <taxon>Sordariomycetes</taxon>
        <taxon>Xylariomycetidae</taxon>
        <taxon>Amphisphaeriales</taxon>
        <taxon>Apiosporaceae</taxon>
        <taxon>Apiospora</taxon>
    </lineage>
</organism>
<evidence type="ECO:0000256" key="1">
    <source>
        <dbReference type="SAM" id="MobiDB-lite"/>
    </source>
</evidence>
<evidence type="ECO:0000313" key="2">
    <source>
        <dbReference type="EMBL" id="KAK7949287.1"/>
    </source>
</evidence>
<dbReference type="RefSeq" id="XP_066698793.1">
    <property type="nucleotide sequence ID" value="XM_066846395.1"/>
</dbReference>
<name>A0ABR1QAF3_9PEZI</name>
<sequence>MSNPQVKPEAPSNQQSGDIIKSEDYGQQDRSLDTIAQLTGSQSTGEAGCVAISIQEQDGQGHNLPHRATKHVGFDYETPIAAIMSEARSLGIVALRTDEIGRVMVDGRLVGIHHVFFSHEGNCLLFNRQQDFVVFDGFEVLARINDYGMKRVIFKMALHHIAQLVDCAHPHDLVLDINSPSLKYTCTEMRGGGWALRYFTVFDRLGT</sequence>
<gene>
    <name evidence="2" type="ORF">PG986_010173</name>
</gene>
<reference evidence="2 3" key="1">
    <citation type="submission" date="2023-01" db="EMBL/GenBank/DDBJ databases">
        <title>Analysis of 21 Apiospora genomes using comparative genomics revels a genus with tremendous synthesis potential of carbohydrate active enzymes and secondary metabolites.</title>
        <authorList>
            <person name="Sorensen T."/>
        </authorList>
    </citation>
    <scope>NUCLEOTIDE SEQUENCE [LARGE SCALE GENOMIC DNA]</scope>
    <source>
        <strain evidence="2 3">CBS 24483</strain>
    </source>
</reference>
<proteinExistence type="predicted"/>
<dbReference type="EMBL" id="JAQQWE010000006">
    <property type="protein sequence ID" value="KAK7949287.1"/>
    <property type="molecule type" value="Genomic_DNA"/>
</dbReference>
<keyword evidence="3" id="KW-1185">Reference proteome</keyword>
<protein>
    <submittedName>
        <fullName evidence="2">Uncharacterized protein</fullName>
    </submittedName>
</protein>
<evidence type="ECO:0000313" key="3">
    <source>
        <dbReference type="Proteomes" id="UP001391051"/>
    </source>
</evidence>
<comment type="caution">
    <text evidence="2">The sequence shown here is derived from an EMBL/GenBank/DDBJ whole genome shotgun (WGS) entry which is preliminary data.</text>
</comment>
<feature type="region of interest" description="Disordered" evidence="1">
    <location>
        <begin position="1"/>
        <end position="27"/>
    </location>
</feature>
<feature type="compositionally biased region" description="Polar residues" evidence="1">
    <location>
        <begin position="1"/>
        <end position="17"/>
    </location>
</feature>
<accession>A0ABR1QAF3</accession>
<dbReference type="Proteomes" id="UP001391051">
    <property type="component" value="Unassembled WGS sequence"/>
</dbReference>